<keyword evidence="2" id="KW-1185">Reference proteome</keyword>
<comment type="caution">
    <text evidence="1">The sequence shown here is derived from an EMBL/GenBank/DDBJ whole genome shotgun (WGS) entry which is preliminary data.</text>
</comment>
<sequence length="610" mass="70491">MQIFQALHNYIQLLQILSSLSCTECNWLRNLGGKINQDIQPHQIVFFVTDSTPGRAKQENSIIQFLSLNIPSKVVHVGKDAKNLLSPDLTISHTKSVTLYILLSILSAGVNYTRIIDFLPKYSNNIWPRCLAISPEKHDNFSHNISTVLEYAWKKKFLDFTVLVFDPSNDEVPLFYNLDPFRKKLNERNFTLDCNLFPKKLYDVSHHPLKLPIHNSEPHISVKKLVDGTYQIKGLYYPPVDFAWQAMNFSKEFPVDMNLETNSYHEFHDYLTKILQTGEINVGIVPITWTEVNITQNNKIMAIPIENGCEPVIAVVPIMKTTAMKIPSGTIFTLFVIPVMVLFSIILLRYYDLALTRWRIIDIVHLLMGISARVELNRWSSKLAYMSIIITSVAYTNSLYESILRIKFEDNEMRFETLRDIDQSNLPVFAYISDYDSIFNDISNPYLQNIKSRTQQTNRVEELDNCVQELNEGKNIICFMNRLHAEHVIANLNTTEAPRLKIADLVLYCNKLAHFFEPGSPYAEEFMTIQRRLIESGISSKIMVDEDLEKLKRTAAETSYSKFELISKETYMILVVGNLCSLVAFYLEFLNARLQQRRSSRIEQFIPFTN</sequence>
<gene>
    <name evidence="1" type="ORF">QAD02_010238</name>
</gene>
<evidence type="ECO:0000313" key="1">
    <source>
        <dbReference type="EMBL" id="KAJ8668575.1"/>
    </source>
</evidence>
<organism evidence="1 2">
    <name type="scientific">Eretmocerus hayati</name>
    <dbReference type="NCBI Taxonomy" id="131215"/>
    <lineage>
        <taxon>Eukaryota</taxon>
        <taxon>Metazoa</taxon>
        <taxon>Ecdysozoa</taxon>
        <taxon>Arthropoda</taxon>
        <taxon>Hexapoda</taxon>
        <taxon>Insecta</taxon>
        <taxon>Pterygota</taxon>
        <taxon>Neoptera</taxon>
        <taxon>Endopterygota</taxon>
        <taxon>Hymenoptera</taxon>
        <taxon>Apocrita</taxon>
        <taxon>Proctotrupomorpha</taxon>
        <taxon>Chalcidoidea</taxon>
        <taxon>Aphelinidae</taxon>
        <taxon>Aphelininae</taxon>
        <taxon>Eretmocerus</taxon>
    </lineage>
</organism>
<dbReference type="Proteomes" id="UP001239111">
    <property type="component" value="Chromosome 4"/>
</dbReference>
<name>A0ACC2NBM3_9HYME</name>
<dbReference type="EMBL" id="CM056744">
    <property type="protein sequence ID" value="KAJ8668575.1"/>
    <property type="molecule type" value="Genomic_DNA"/>
</dbReference>
<protein>
    <submittedName>
        <fullName evidence="1">Uncharacterized protein</fullName>
    </submittedName>
</protein>
<reference evidence="1" key="1">
    <citation type="submission" date="2023-04" db="EMBL/GenBank/DDBJ databases">
        <title>A chromosome-level genome assembly of the parasitoid wasp Eretmocerus hayati.</title>
        <authorList>
            <person name="Zhong Y."/>
            <person name="Liu S."/>
            <person name="Liu Y."/>
        </authorList>
    </citation>
    <scope>NUCLEOTIDE SEQUENCE</scope>
    <source>
        <strain evidence="1">ZJU_SS_LIU_2023</strain>
    </source>
</reference>
<evidence type="ECO:0000313" key="2">
    <source>
        <dbReference type="Proteomes" id="UP001239111"/>
    </source>
</evidence>
<accession>A0ACC2NBM3</accession>
<proteinExistence type="predicted"/>